<dbReference type="GO" id="GO:0070573">
    <property type="term" value="F:metallodipeptidase activity"/>
    <property type="evidence" value="ECO:0007669"/>
    <property type="project" value="InterPro"/>
</dbReference>
<evidence type="ECO:0000313" key="2">
    <source>
        <dbReference type="EMBL" id="MBB6435350.1"/>
    </source>
</evidence>
<evidence type="ECO:0000256" key="1">
    <source>
        <dbReference type="SAM" id="MobiDB-lite"/>
    </source>
</evidence>
<dbReference type="EMBL" id="JACHEM010000004">
    <property type="protein sequence ID" value="MBB6435350.1"/>
    <property type="molecule type" value="Genomic_DNA"/>
</dbReference>
<dbReference type="PROSITE" id="PS51365">
    <property type="entry name" value="RENAL_DIPEPTIDASE_2"/>
    <property type="match status" value="1"/>
</dbReference>
<evidence type="ECO:0000313" key="3">
    <source>
        <dbReference type="Proteomes" id="UP000540423"/>
    </source>
</evidence>
<dbReference type="AlphaFoldDB" id="A0A7X0HD19"/>
<dbReference type="Gene3D" id="3.20.20.140">
    <property type="entry name" value="Metal-dependent hydrolases"/>
    <property type="match status" value="1"/>
</dbReference>
<protein>
    <submittedName>
        <fullName evidence="2">Microsomal dipeptidase-like Zn-dependent dipeptidase</fullName>
    </submittedName>
</protein>
<feature type="compositionally biased region" description="Basic and acidic residues" evidence="1">
    <location>
        <begin position="113"/>
        <end position="131"/>
    </location>
</feature>
<name>A0A7X0HD19_9ACTN</name>
<dbReference type="SUPFAM" id="SSF51556">
    <property type="entry name" value="Metallo-dependent hydrolases"/>
    <property type="match status" value="1"/>
</dbReference>
<keyword evidence="3" id="KW-1185">Reference proteome</keyword>
<dbReference type="RefSeq" id="WP_185028863.1">
    <property type="nucleotide sequence ID" value="NZ_BNBN01000007.1"/>
</dbReference>
<proteinExistence type="predicted"/>
<sequence>MALIQDDPHAAPTAGPLDTNAPAADAPAEPEPHPDQVARARALLAAHPVADGYNGLARALRSVPWSDVELGESSLDTDIPRLRAGGVGAQFWSLHSDPYDQAPRPGNTAPTERAQRSDRAGHSEHTEHTHLAELPGPAHRSCPVSTTLEQIDRVRSLTDAYPEGLRLALSSGEIADARSCGRVASLLGPARAPAIGDSLGALRTLYSLGVRCLTLTGVDWAPPTGLTRFGEEVVREMNRLGMLADLSGTTAPTAHAALTVSRAPVIFTHTGAAALNGHPANVPDDVLTALHENGGLCMVPLATDRTGPELRDVADHLDHIRSVAGPACVGLSGMYDTGAPHPAGLADTAAYPLLIAELLERGWPESDLARLTWGNLQRVLRDVELTSKTARQRRRASTARIEDLDG</sequence>
<dbReference type="PANTHER" id="PTHR10443:SF12">
    <property type="entry name" value="DIPEPTIDASE"/>
    <property type="match status" value="1"/>
</dbReference>
<dbReference type="GO" id="GO:0006508">
    <property type="term" value="P:proteolysis"/>
    <property type="evidence" value="ECO:0007669"/>
    <property type="project" value="InterPro"/>
</dbReference>
<dbReference type="InterPro" id="IPR032466">
    <property type="entry name" value="Metal_Hydrolase"/>
</dbReference>
<dbReference type="PANTHER" id="PTHR10443">
    <property type="entry name" value="MICROSOMAL DIPEPTIDASE"/>
    <property type="match status" value="1"/>
</dbReference>
<feature type="region of interest" description="Disordered" evidence="1">
    <location>
        <begin position="94"/>
        <end position="143"/>
    </location>
</feature>
<organism evidence="2 3">
    <name type="scientific">Streptomyces candidus</name>
    <dbReference type="NCBI Taxonomy" id="67283"/>
    <lineage>
        <taxon>Bacteria</taxon>
        <taxon>Bacillati</taxon>
        <taxon>Actinomycetota</taxon>
        <taxon>Actinomycetes</taxon>
        <taxon>Kitasatosporales</taxon>
        <taxon>Streptomycetaceae</taxon>
        <taxon>Streptomyces</taxon>
    </lineage>
</organism>
<comment type="caution">
    <text evidence="2">The sequence shown here is derived from an EMBL/GenBank/DDBJ whole genome shotgun (WGS) entry which is preliminary data.</text>
</comment>
<dbReference type="Pfam" id="PF01244">
    <property type="entry name" value="Peptidase_M19"/>
    <property type="match status" value="1"/>
</dbReference>
<feature type="region of interest" description="Disordered" evidence="1">
    <location>
        <begin position="1"/>
        <end position="35"/>
    </location>
</feature>
<dbReference type="InterPro" id="IPR008257">
    <property type="entry name" value="Pept_M19"/>
</dbReference>
<accession>A0A7X0HD19</accession>
<dbReference type="Proteomes" id="UP000540423">
    <property type="component" value="Unassembled WGS sequence"/>
</dbReference>
<reference evidence="2 3" key="1">
    <citation type="submission" date="2020-08" db="EMBL/GenBank/DDBJ databases">
        <title>Genomic Encyclopedia of Type Strains, Phase IV (KMG-IV): sequencing the most valuable type-strain genomes for metagenomic binning, comparative biology and taxonomic classification.</title>
        <authorList>
            <person name="Goeker M."/>
        </authorList>
    </citation>
    <scope>NUCLEOTIDE SEQUENCE [LARGE SCALE GENOMIC DNA]</scope>
    <source>
        <strain evidence="2 3">DSM 40141</strain>
    </source>
</reference>
<gene>
    <name evidence="2" type="ORF">HNQ79_001807</name>
</gene>